<comment type="caution">
    <text evidence="1">The sequence shown here is derived from an EMBL/GenBank/DDBJ whole genome shotgun (WGS) entry which is preliminary data.</text>
</comment>
<keyword evidence="2" id="KW-1185">Reference proteome</keyword>
<evidence type="ECO:0000313" key="1">
    <source>
        <dbReference type="EMBL" id="OAB30425.1"/>
    </source>
</evidence>
<evidence type="ECO:0000313" key="2">
    <source>
        <dbReference type="Proteomes" id="UP000077164"/>
    </source>
</evidence>
<sequence length="141" mass="16086">MKNLTILFVLLFGLISIGTFAQKRQSKHKIVFQFTNANDTIQQKAFANQLYNLTAHWPKAKYEVVVYNMGLEFLMPSKSKHIAAIKALHAKGVRFLVCENTMTTRKITKEQFIPEVEYVAAGIAEIVEKQEQGWSYIKGGF</sequence>
<dbReference type="EMBL" id="LVJE01000005">
    <property type="protein sequence ID" value="OAB30425.1"/>
    <property type="molecule type" value="Genomic_DNA"/>
</dbReference>
<gene>
    <name evidence="1" type="ORF">FBFR_02600</name>
</gene>
<organism evidence="1 2">
    <name type="scientific">Flavobacterium fryxellicola</name>
    <dbReference type="NCBI Taxonomy" id="249352"/>
    <lineage>
        <taxon>Bacteria</taxon>
        <taxon>Pseudomonadati</taxon>
        <taxon>Bacteroidota</taxon>
        <taxon>Flavobacteriia</taxon>
        <taxon>Flavobacteriales</taxon>
        <taxon>Flavobacteriaceae</taxon>
        <taxon>Flavobacterium</taxon>
    </lineage>
</organism>
<dbReference type="SUPFAM" id="SSF75169">
    <property type="entry name" value="DsrEFH-like"/>
    <property type="match status" value="1"/>
</dbReference>
<dbReference type="InterPro" id="IPR027396">
    <property type="entry name" value="DsrEFH-like"/>
</dbReference>
<protein>
    <submittedName>
        <fullName evidence="1">Uncharacterized protein</fullName>
    </submittedName>
</protein>
<dbReference type="PANTHER" id="PTHR37691">
    <property type="entry name" value="BLR3518 PROTEIN"/>
    <property type="match status" value="1"/>
</dbReference>
<dbReference type="InterPro" id="IPR003787">
    <property type="entry name" value="Sulphur_relay_DsrE/F-like"/>
</dbReference>
<dbReference type="PANTHER" id="PTHR37691:SF1">
    <property type="entry name" value="BLR3518 PROTEIN"/>
    <property type="match status" value="1"/>
</dbReference>
<proteinExistence type="predicted"/>
<dbReference type="Proteomes" id="UP000077164">
    <property type="component" value="Unassembled WGS sequence"/>
</dbReference>
<dbReference type="AlphaFoldDB" id="A0A167ZGG1"/>
<dbReference type="Gene3D" id="3.40.1260.10">
    <property type="entry name" value="DsrEFH-like"/>
    <property type="match status" value="1"/>
</dbReference>
<reference evidence="1 2" key="1">
    <citation type="submission" date="2016-03" db="EMBL/GenBank/DDBJ databases">
        <title>Draft genome sequence of Flavobacterium fryxellicola DSM 16209.</title>
        <authorList>
            <person name="Shin S.-K."/>
            <person name="Yi H."/>
        </authorList>
    </citation>
    <scope>NUCLEOTIDE SEQUENCE [LARGE SCALE GENOMIC DNA]</scope>
    <source>
        <strain evidence="1 2">DSM 16209</strain>
    </source>
</reference>
<dbReference type="STRING" id="249352.SAMN05444395_11095"/>
<dbReference type="OrthoDB" id="678766at2"/>
<name>A0A167ZGG1_9FLAO</name>
<dbReference type="RefSeq" id="WP_066076637.1">
    <property type="nucleotide sequence ID" value="NZ_FRDK01000010.1"/>
</dbReference>
<dbReference type="Pfam" id="PF02635">
    <property type="entry name" value="DsrE"/>
    <property type="match status" value="1"/>
</dbReference>
<accession>A0A167ZGG1</accession>